<comment type="caution">
    <text evidence="2">The sequence shown here is derived from an EMBL/GenBank/DDBJ whole genome shotgun (WGS) entry which is preliminary data.</text>
</comment>
<dbReference type="InterPro" id="IPR002831">
    <property type="entry name" value="Tscrpt_reg_TrmB_N"/>
</dbReference>
<dbReference type="EMBL" id="BARU01036545">
    <property type="protein sequence ID" value="GAH78367.1"/>
    <property type="molecule type" value="Genomic_DNA"/>
</dbReference>
<gene>
    <name evidence="2" type="ORF">S03H2_57051</name>
</gene>
<sequence>IWGKKETRYLYLSGSKFTILQNTLEKLIAVSFNKTKKKVISQESIVGFKDSERSVLCKIPQNPRNQFLLYAVPKAVNILRELSSREPYIGSDTTLGKLEELKWATPKVLPNDTINLQNLGLLRFGLNEKEAEVYLAFLKKGDAGDTIGNINKELLDLKRTHIYRIMERLEKNGWVSQVIEQGQKAQKYRAISLNYIINDFIKQRETEITILKSFRFILGEKLENGWIDVSELEHDLQNMYNKEYDFNNLGV</sequence>
<dbReference type="SUPFAM" id="SSF46785">
    <property type="entry name" value="Winged helix' DNA-binding domain"/>
    <property type="match status" value="1"/>
</dbReference>
<dbReference type="AlphaFoldDB" id="X1I9J9"/>
<dbReference type="InterPro" id="IPR036390">
    <property type="entry name" value="WH_DNA-bd_sf"/>
</dbReference>
<name>X1I9J9_9ZZZZ</name>
<proteinExistence type="predicted"/>
<organism evidence="2">
    <name type="scientific">marine sediment metagenome</name>
    <dbReference type="NCBI Taxonomy" id="412755"/>
    <lineage>
        <taxon>unclassified sequences</taxon>
        <taxon>metagenomes</taxon>
        <taxon>ecological metagenomes</taxon>
    </lineage>
</organism>
<protein>
    <recommendedName>
        <fullName evidence="1">Transcription regulator TrmB N-terminal domain-containing protein</fullName>
    </recommendedName>
</protein>
<accession>X1I9J9</accession>
<feature type="domain" description="Transcription regulator TrmB N-terminal" evidence="1">
    <location>
        <begin position="123"/>
        <end position="193"/>
    </location>
</feature>
<evidence type="ECO:0000259" key="1">
    <source>
        <dbReference type="Pfam" id="PF01978"/>
    </source>
</evidence>
<dbReference type="Gene3D" id="1.10.10.10">
    <property type="entry name" value="Winged helix-like DNA-binding domain superfamily/Winged helix DNA-binding domain"/>
    <property type="match status" value="1"/>
</dbReference>
<dbReference type="InterPro" id="IPR036388">
    <property type="entry name" value="WH-like_DNA-bd_sf"/>
</dbReference>
<dbReference type="Pfam" id="PF01978">
    <property type="entry name" value="TrmB"/>
    <property type="match status" value="1"/>
</dbReference>
<evidence type="ECO:0000313" key="2">
    <source>
        <dbReference type="EMBL" id="GAH78367.1"/>
    </source>
</evidence>
<reference evidence="2" key="1">
    <citation type="journal article" date="2014" name="Front. Microbiol.">
        <title>High frequency of phylogenetically diverse reductive dehalogenase-homologous genes in deep subseafloor sedimentary metagenomes.</title>
        <authorList>
            <person name="Kawai M."/>
            <person name="Futagami T."/>
            <person name="Toyoda A."/>
            <person name="Takaki Y."/>
            <person name="Nishi S."/>
            <person name="Hori S."/>
            <person name="Arai W."/>
            <person name="Tsubouchi T."/>
            <person name="Morono Y."/>
            <person name="Uchiyama I."/>
            <person name="Ito T."/>
            <person name="Fujiyama A."/>
            <person name="Inagaki F."/>
            <person name="Takami H."/>
        </authorList>
    </citation>
    <scope>NUCLEOTIDE SEQUENCE</scope>
    <source>
        <strain evidence="2">Expedition CK06-06</strain>
    </source>
</reference>
<feature type="non-terminal residue" evidence="2">
    <location>
        <position position="1"/>
    </location>
</feature>
<feature type="non-terminal residue" evidence="2">
    <location>
        <position position="251"/>
    </location>
</feature>